<keyword evidence="1" id="KW-0378">Hydrolase</keyword>
<evidence type="ECO:0000256" key="1">
    <source>
        <dbReference type="ARBA" id="ARBA00022801"/>
    </source>
</evidence>
<dbReference type="Gene3D" id="2.60.120.1620">
    <property type="match status" value="1"/>
</dbReference>
<dbReference type="InterPro" id="IPR041437">
    <property type="entry name" value="GH115_C"/>
</dbReference>
<feature type="domain" description="Gylcosyl hydrolase 115 C-terminal" evidence="2">
    <location>
        <begin position="793"/>
        <end position="968"/>
    </location>
</feature>
<dbReference type="OrthoDB" id="4849794at2759"/>
<evidence type="ECO:0000313" key="3">
    <source>
        <dbReference type="EMBL" id="KAH6885221.1"/>
    </source>
</evidence>
<dbReference type="PANTHER" id="PTHR37842:SF2">
    <property type="entry name" value="GYLCOSYL HYDROLASE 115 C-TERMINAL DOMAIN-CONTAINING PROTEIN"/>
    <property type="match status" value="1"/>
</dbReference>
<accession>A0A9P8VZX6</accession>
<proteinExistence type="predicted"/>
<name>A0A9P8VZX6_9HYPO</name>
<gene>
    <name evidence="3" type="ORF">B0T10DRAFT_91235</name>
</gene>
<dbReference type="Gene3D" id="3.20.20.520">
    <property type="entry name" value="Glycosyl hydrolase family 115"/>
    <property type="match status" value="1"/>
</dbReference>
<dbReference type="Pfam" id="PF17829">
    <property type="entry name" value="GH115_C"/>
    <property type="match status" value="1"/>
</dbReference>
<dbReference type="InterPro" id="IPR031924">
    <property type="entry name" value="GH115"/>
</dbReference>
<dbReference type="SUPFAM" id="SSF55545">
    <property type="entry name" value="beta-N-acetylhexosaminidase-like domain"/>
    <property type="match status" value="1"/>
</dbReference>
<reference evidence="3 4" key="1">
    <citation type="journal article" date="2021" name="Nat. Commun.">
        <title>Genetic determinants of endophytism in the Arabidopsis root mycobiome.</title>
        <authorList>
            <person name="Mesny F."/>
            <person name="Miyauchi S."/>
            <person name="Thiergart T."/>
            <person name="Pickel B."/>
            <person name="Atanasova L."/>
            <person name="Karlsson M."/>
            <person name="Huettel B."/>
            <person name="Barry K.W."/>
            <person name="Haridas S."/>
            <person name="Chen C."/>
            <person name="Bauer D."/>
            <person name="Andreopoulos W."/>
            <person name="Pangilinan J."/>
            <person name="LaButti K."/>
            <person name="Riley R."/>
            <person name="Lipzen A."/>
            <person name="Clum A."/>
            <person name="Drula E."/>
            <person name="Henrissat B."/>
            <person name="Kohler A."/>
            <person name="Grigoriev I.V."/>
            <person name="Martin F.M."/>
            <person name="Hacquard S."/>
        </authorList>
    </citation>
    <scope>NUCLEOTIDE SEQUENCE [LARGE SCALE GENOMIC DNA]</scope>
    <source>
        <strain evidence="3 4">MPI-CAGE-CH-0241</strain>
    </source>
</reference>
<organism evidence="3 4">
    <name type="scientific">Thelonectria olida</name>
    <dbReference type="NCBI Taxonomy" id="1576542"/>
    <lineage>
        <taxon>Eukaryota</taxon>
        <taxon>Fungi</taxon>
        <taxon>Dikarya</taxon>
        <taxon>Ascomycota</taxon>
        <taxon>Pezizomycotina</taxon>
        <taxon>Sordariomycetes</taxon>
        <taxon>Hypocreomycetidae</taxon>
        <taxon>Hypocreales</taxon>
        <taxon>Nectriaceae</taxon>
        <taxon>Thelonectria</taxon>
    </lineage>
</organism>
<comment type="caution">
    <text evidence="3">The sequence shown here is derived from an EMBL/GenBank/DDBJ whole genome shotgun (WGS) entry which is preliminary data.</text>
</comment>
<evidence type="ECO:0000259" key="2">
    <source>
        <dbReference type="Pfam" id="PF17829"/>
    </source>
</evidence>
<dbReference type="Gene3D" id="3.30.379.10">
    <property type="entry name" value="Chitobiase/beta-hexosaminidase domain 2-like"/>
    <property type="match status" value="1"/>
</dbReference>
<protein>
    <recommendedName>
        <fullName evidence="2">Gylcosyl hydrolase 115 C-terminal domain-containing protein</fullName>
    </recommendedName>
</protein>
<dbReference type="GO" id="GO:0016787">
    <property type="term" value="F:hydrolase activity"/>
    <property type="evidence" value="ECO:0007669"/>
    <property type="project" value="UniProtKB-KW"/>
</dbReference>
<dbReference type="InterPro" id="IPR029018">
    <property type="entry name" value="Hex-like_dom2"/>
</dbReference>
<dbReference type="EMBL" id="JAGPYM010000018">
    <property type="protein sequence ID" value="KAH6885221.1"/>
    <property type="molecule type" value="Genomic_DNA"/>
</dbReference>
<dbReference type="PANTHER" id="PTHR37842">
    <property type="match status" value="1"/>
</dbReference>
<dbReference type="InterPro" id="IPR042301">
    <property type="entry name" value="GH115_sf"/>
</dbReference>
<sequence>MFEERFIEFAPAAGSVDLSRACITIDSSDKPGIQRAARDLAEDFARVTKKDPSQVVLVDGTNNAIDVQAPTAIIVGSIESSRILQDLQEKGKLDVASISGKWESFITAVVDRPFPACESALVIAGSDTRGAIFGIYTLSEQIGVSPWYWWADVPTQQHASIYATNKVTISAEPSVRYRGIFLNDEAPALTGWVLEKFGKYNSEFYKKVFELLLRLKANFLWPAMWPGYPNPGASFFVDDPENQRLADEYGIVISTSHHEPMQRLSNEWFGENPDGSWNWLTNKEKITAFFEHGASRAQGYESYFTLGMRGEYDKKMVCEDPAAVVQDVIDAQRSVIQKVYGRQDAVPQLFAIYKEVQSLFESGRLRIPEDVTLLFQDDNFGTVRRLPTQKESQRAGGAGLYFHLEYVGSPRSYKWINSNSLGKIWHQLTQAYQHNARQIWIFNVGDLKPLEVPITFAMALAWNVNHIKSDSLQAFFREVAQREFGAGLADEVGSIWHQYDRLVALRKHEHIEPESFSILHYNEADLILDRWRQLLELAETTHARTSEEQKAASFQLILHPVKASFIYVSLQVTRARNQLYARQRRNSANKAAQDALDLFDADFDLSEEYHSLLNRKWNHIMMQTHYGYEETWHAPSRDMISGLGFVQKRQNSNPIVGQMGVAVEGHEGVRPGRINEESERTHPSRRDLVPGLTLGPMSYYGPETRWFEVFTRGVPDIHWSASTSYDWIRLSITKGLLVPGRDDDRCQVSIDWGQVPEGFNQEVLITIRSEEGDFEHVHLPINNRRVPSTFHGGFVEAGGFVSMPATGCSVKPPYLALPDAGRLETGSVTLFPGNGENEVLPFLEYPFYLFSETSKGSIVLYFSTTLDFSPEDTMTYDLQLDEVSGTTHPLQKTTPESLKNAADLGWASADGWFEAASDNVWVRKHEFAGHNLNPGAHTLRVKLKHSNMVLEKIVIDCGGVFPSYLGPPLSCEA</sequence>
<evidence type="ECO:0000313" key="4">
    <source>
        <dbReference type="Proteomes" id="UP000777438"/>
    </source>
</evidence>
<keyword evidence="4" id="KW-1185">Reference proteome</keyword>
<dbReference type="AlphaFoldDB" id="A0A9P8VZX6"/>
<dbReference type="Gene3D" id="1.20.58.2150">
    <property type="match status" value="1"/>
</dbReference>
<dbReference type="Pfam" id="PF15979">
    <property type="entry name" value="Glyco_hydro_115"/>
    <property type="match status" value="1"/>
</dbReference>
<dbReference type="Proteomes" id="UP000777438">
    <property type="component" value="Unassembled WGS sequence"/>
</dbReference>